<organism evidence="1">
    <name type="scientific">Medicago truncatula</name>
    <name type="common">Barrel medic</name>
    <name type="synonym">Medicago tribuloides</name>
    <dbReference type="NCBI Taxonomy" id="3880"/>
    <lineage>
        <taxon>Eukaryota</taxon>
        <taxon>Viridiplantae</taxon>
        <taxon>Streptophyta</taxon>
        <taxon>Embryophyta</taxon>
        <taxon>Tracheophyta</taxon>
        <taxon>Spermatophyta</taxon>
        <taxon>Magnoliopsida</taxon>
        <taxon>eudicotyledons</taxon>
        <taxon>Gunneridae</taxon>
        <taxon>Pentapetalae</taxon>
        <taxon>rosids</taxon>
        <taxon>fabids</taxon>
        <taxon>Fabales</taxon>
        <taxon>Fabaceae</taxon>
        <taxon>Papilionoideae</taxon>
        <taxon>50 kb inversion clade</taxon>
        <taxon>NPAAA clade</taxon>
        <taxon>Hologalegina</taxon>
        <taxon>IRL clade</taxon>
        <taxon>Trifolieae</taxon>
        <taxon>Medicago</taxon>
    </lineage>
</organism>
<dbReference type="EMBL" id="PSQE01000008">
    <property type="protein sequence ID" value="RHN39376.1"/>
    <property type="molecule type" value="Genomic_DNA"/>
</dbReference>
<dbReference type="AlphaFoldDB" id="A0A396GD28"/>
<sequence>MSIDGSFTLHLALRRLLDRCPKLQSFPQIEALAQKAWLQSLIPLFTFVSCLI</sequence>
<comment type="caution">
    <text evidence="1">The sequence shown here is derived from an EMBL/GenBank/DDBJ whole genome shotgun (WGS) entry which is preliminary data.</text>
</comment>
<dbReference type="Proteomes" id="UP000265566">
    <property type="component" value="Chromosome 8"/>
</dbReference>
<evidence type="ECO:0000313" key="1">
    <source>
        <dbReference type="EMBL" id="RHN39376.1"/>
    </source>
</evidence>
<accession>A0A396GD28</accession>
<reference evidence="1" key="1">
    <citation type="journal article" date="2018" name="Nat. Plants">
        <title>Whole-genome landscape of Medicago truncatula symbiotic genes.</title>
        <authorList>
            <person name="Pecrix Y."/>
            <person name="Gamas P."/>
            <person name="Carrere S."/>
        </authorList>
    </citation>
    <scope>NUCLEOTIDE SEQUENCE</scope>
    <source>
        <tissue evidence="1">Leaves</tissue>
    </source>
</reference>
<proteinExistence type="predicted"/>
<name>A0A396GD28_MEDTR</name>
<protein>
    <submittedName>
        <fullName evidence="1">Uncharacterized protein</fullName>
    </submittedName>
</protein>
<gene>
    <name evidence="1" type="ORF">MtrunA17_Chr8g0343141</name>
</gene>
<dbReference type="Gramene" id="rna45394">
    <property type="protein sequence ID" value="RHN39376.1"/>
    <property type="gene ID" value="gene45394"/>
</dbReference>